<keyword evidence="7" id="KW-1185">Reference proteome</keyword>
<dbReference type="InterPro" id="IPR046358">
    <property type="entry name" value="Flagellin_C"/>
</dbReference>
<dbReference type="SUPFAM" id="SSF64518">
    <property type="entry name" value="Phase 1 flagellin"/>
    <property type="match status" value="1"/>
</dbReference>
<dbReference type="Pfam" id="PF00669">
    <property type="entry name" value="Flagellin_N"/>
    <property type="match status" value="1"/>
</dbReference>
<dbReference type="Proteomes" id="UP000547879">
    <property type="component" value="Unassembled WGS sequence"/>
</dbReference>
<gene>
    <name evidence="6" type="ORF">HNQ72_002514</name>
</gene>
<reference evidence="6 7" key="1">
    <citation type="submission" date="2020-08" db="EMBL/GenBank/DDBJ databases">
        <title>Genomic Encyclopedia of Type Strains, Phase IV (KMG-IV): sequencing the most valuable type-strain genomes for metagenomic binning, comparative biology and taxonomic classification.</title>
        <authorList>
            <person name="Goeker M."/>
        </authorList>
    </citation>
    <scope>NUCLEOTIDE SEQUENCE [LARGE SCALE GENOMIC DNA]</scope>
    <source>
        <strain evidence="6 7">DSM 100734</strain>
    </source>
</reference>
<organism evidence="6 7">
    <name type="scientific">Rhizobium wenxiniae</name>
    <dbReference type="NCBI Taxonomy" id="1737357"/>
    <lineage>
        <taxon>Bacteria</taxon>
        <taxon>Pseudomonadati</taxon>
        <taxon>Pseudomonadota</taxon>
        <taxon>Alphaproteobacteria</taxon>
        <taxon>Hyphomicrobiales</taxon>
        <taxon>Rhizobiaceae</taxon>
        <taxon>Rhizobium/Agrobacterium group</taxon>
        <taxon>Rhizobium</taxon>
    </lineage>
</organism>
<dbReference type="AlphaFoldDB" id="A0A7W9Y647"/>
<feature type="domain" description="Flagellin C-terminal" evidence="5">
    <location>
        <begin position="279"/>
        <end position="363"/>
    </location>
</feature>
<accession>A0A7W9Y647</accession>
<keyword evidence="6" id="KW-0969">Cilium</keyword>
<comment type="subcellular location">
    <subcellularLocation>
        <location evidence="3">Secreted</location>
    </subcellularLocation>
    <subcellularLocation>
        <location evidence="3">Bacterial flagellum</location>
    </subcellularLocation>
</comment>
<keyword evidence="6" id="KW-0966">Cell projection</keyword>
<dbReference type="Pfam" id="PF00700">
    <property type="entry name" value="Flagellin_C"/>
    <property type="match status" value="1"/>
</dbReference>
<evidence type="ECO:0000256" key="3">
    <source>
        <dbReference type="RuleBase" id="RU362073"/>
    </source>
</evidence>
<evidence type="ECO:0000256" key="2">
    <source>
        <dbReference type="ARBA" id="ARBA00023143"/>
    </source>
</evidence>
<dbReference type="GO" id="GO:0005198">
    <property type="term" value="F:structural molecule activity"/>
    <property type="evidence" value="ECO:0007669"/>
    <property type="project" value="UniProtKB-UniRule"/>
</dbReference>
<keyword evidence="3" id="KW-0964">Secreted</keyword>
<evidence type="ECO:0000256" key="1">
    <source>
        <dbReference type="ARBA" id="ARBA00005709"/>
    </source>
</evidence>
<dbReference type="RefSeq" id="WP_183992530.1">
    <property type="nucleotide sequence ID" value="NZ_BMHW01000002.1"/>
</dbReference>
<comment type="similarity">
    <text evidence="1 3">Belongs to the bacterial flagellin family.</text>
</comment>
<dbReference type="PANTHER" id="PTHR42792:SF2">
    <property type="entry name" value="FLAGELLIN"/>
    <property type="match status" value="1"/>
</dbReference>
<comment type="function">
    <text evidence="3">Flagellin is the subunit protein which polymerizes to form the filaments of bacterial flagella.</text>
</comment>
<proteinExistence type="inferred from homology"/>
<keyword evidence="6" id="KW-0282">Flagellum</keyword>
<name>A0A7W9Y647_9HYPH</name>
<keyword evidence="2 3" id="KW-0975">Bacterial flagellum</keyword>
<dbReference type="InterPro" id="IPR001029">
    <property type="entry name" value="Flagellin_N"/>
</dbReference>
<dbReference type="GO" id="GO:0009288">
    <property type="term" value="C:bacterial-type flagellum"/>
    <property type="evidence" value="ECO:0007669"/>
    <property type="project" value="UniProtKB-SubCell"/>
</dbReference>
<evidence type="ECO:0000259" key="4">
    <source>
        <dbReference type="Pfam" id="PF00669"/>
    </source>
</evidence>
<comment type="caution">
    <text evidence="6">The sequence shown here is derived from an EMBL/GenBank/DDBJ whole genome shotgun (WGS) entry which is preliminary data.</text>
</comment>
<sequence length="364" mass="39517">MTSIHTNSAAMSALAIMRSTNSDLDRQQDVVSSGYRVATASDGAAYWSIGTTMRSENKALASVGDSISLSHAIVDTAYNGLDTAMGYMESIRDIFITAKSMPASAEDDFEDLWPNGVIGDKYFSKTDLGKLDHSINELLAGATAAIKASSFSGVNLLYNSDLSVGIEQSGKSLVIGYQKGDIRTLVTDPLKTTLFSDEHQDHLMGSYYEDTGLLDSSMQFSLEGTFHTHGMTFFNSVFGSGVQYLSESANVNPNPLLKLEKEIVKWGADRGATYDNAINAIEAKLDGMRDGMAYLGSVQNALDTYDELNAKWQDNYDRGVGRLVDADMEEASSRLGALQTQQQLAIQSLNIANSQFDTVLQLFN</sequence>
<evidence type="ECO:0000313" key="6">
    <source>
        <dbReference type="EMBL" id="MBB6162696.1"/>
    </source>
</evidence>
<dbReference type="GO" id="GO:0005576">
    <property type="term" value="C:extracellular region"/>
    <property type="evidence" value="ECO:0007669"/>
    <property type="project" value="UniProtKB-SubCell"/>
</dbReference>
<dbReference type="EMBL" id="JACHEG010000002">
    <property type="protein sequence ID" value="MBB6162696.1"/>
    <property type="molecule type" value="Genomic_DNA"/>
</dbReference>
<evidence type="ECO:0000313" key="7">
    <source>
        <dbReference type="Proteomes" id="UP000547879"/>
    </source>
</evidence>
<dbReference type="PANTHER" id="PTHR42792">
    <property type="entry name" value="FLAGELLIN"/>
    <property type="match status" value="1"/>
</dbReference>
<dbReference type="InterPro" id="IPR001492">
    <property type="entry name" value="Flagellin"/>
</dbReference>
<dbReference type="Gene3D" id="1.20.1330.10">
    <property type="entry name" value="f41 fragment of flagellin, N-terminal domain"/>
    <property type="match status" value="1"/>
</dbReference>
<feature type="domain" description="Flagellin N-terminal" evidence="4">
    <location>
        <begin position="4"/>
        <end position="104"/>
    </location>
</feature>
<protein>
    <recommendedName>
        <fullName evidence="3">Flagellin</fullName>
    </recommendedName>
</protein>
<evidence type="ECO:0000259" key="5">
    <source>
        <dbReference type="Pfam" id="PF00700"/>
    </source>
</evidence>